<comment type="function">
    <text evidence="4">Functions in the N-end rule pathway of protein degradation where it conjugates Leu from its aminoacyl-tRNA to the N-termini of proteins containing an N-terminal aspartate or glutamate.</text>
</comment>
<proteinExistence type="inferred from homology"/>
<dbReference type="PIRSF" id="PIRSF037208">
    <property type="entry name" value="ATE_pro_prd"/>
    <property type="match status" value="1"/>
</dbReference>
<dbReference type="RefSeq" id="WP_101636679.1">
    <property type="nucleotide sequence ID" value="NZ_PKHU01000002.1"/>
</dbReference>
<dbReference type="EMBL" id="PKHU01000002">
    <property type="protein sequence ID" value="PKZ29667.1"/>
    <property type="molecule type" value="Genomic_DNA"/>
</dbReference>
<evidence type="ECO:0000256" key="2">
    <source>
        <dbReference type="ARBA" id="ARBA00022679"/>
    </source>
</evidence>
<evidence type="ECO:0000313" key="8">
    <source>
        <dbReference type="Proteomes" id="UP000234639"/>
    </source>
</evidence>
<keyword evidence="3 4" id="KW-0012">Acyltransferase</keyword>
<comment type="catalytic activity">
    <reaction evidence="4">
        <text>N-terminal L-aspartyl-[protein] + L-leucyl-tRNA(Leu) = N-terminal L-leucyl-L-aspartyl-[protein] + tRNA(Leu) + H(+)</text>
        <dbReference type="Rhea" id="RHEA:50420"/>
        <dbReference type="Rhea" id="RHEA-COMP:9613"/>
        <dbReference type="Rhea" id="RHEA-COMP:9622"/>
        <dbReference type="Rhea" id="RHEA-COMP:12669"/>
        <dbReference type="Rhea" id="RHEA-COMP:12674"/>
        <dbReference type="ChEBI" id="CHEBI:15378"/>
        <dbReference type="ChEBI" id="CHEBI:64720"/>
        <dbReference type="ChEBI" id="CHEBI:78442"/>
        <dbReference type="ChEBI" id="CHEBI:78494"/>
        <dbReference type="ChEBI" id="CHEBI:133042"/>
        <dbReference type="EC" id="2.3.2.29"/>
    </reaction>
</comment>
<dbReference type="AlphaFoldDB" id="A0A2I1NBA3"/>
<evidence type="ECO:0000256" key="1">
    <source>
        <dbReference type="ARBA" id="ARBA00022490"/>
    </source>
</evidence>
<comment type="subcellular location">
    <subcellularLocation>
        <location evidence="4">Cytoplasm</location>
    </subcellularLocation>
</comment>
<comment type="caution">
    <text evidence="7">The sequence shown here is derived from an EMBL/GenBank/DDBJ whole genome shotgun (WGS) entry which is preliminary data.</text>
</comment>
<protein>
    <recommendedName>
        <fullName evidence="4">Aspartate/glutamate leucyltransferase</fullName>
        <ecNumber evidence="4">2.3.2.29</ecNumber>
    </recommendedName>
</protein>
<dbReference type="HAMAP" id="MF_00689">
    <property type="entry name" value="Bpt"/>
    <property type="match status" value="1"/>
</dbReference>
<dbReference type="Pfam" id="PF04376">
    <property type="entry name" value="ATE_N"/>
    <property type="match status" value="1"/>
</dbReference>
<gene>
    <name evidence="4" type="primary">bpt</name>
    <name evidence="7" type="ORF">CYJ41_01900</name>
</gene>
<dbReference type="NCBIfam" id="NF002346">
    <property type="entry name" value="PRK01305.2-3"/>
    <property type="match status" value="1"/>
</dbReference>
<dbReference type="SUPFAM" id="SSF55729">
    <property type="entry name" value="Acyl-CoA N-acyltransferases (Nat)"/>
    <property type="match status" value="1"/>
</dbReference>
<dbReference type="Pfam" id="PF04377">
    <property type="entry name" value="ATE_C"/>
    <property type="match status" value="1"/>
</dbReference>
<comment type="similarity">
    <text evidence="4">Belongs to the R-transferase family. Bpt subfamily.</text>
</comment>
<dbReference type="InterPro" id="IPR007471">
    <property type="entry name" value="N-end_Aminoacyl_Trfase_N"/>
</dbReference>
<dbReference type="GO" id="GO:0005737">
    <property type="term" value="C:cytoplasm"/>
    <property type="evidence" value="ECO:0007669"/>
    <property type="project" value="UniProtKB-SubCell"/>
</dbReference>
<dbReference type="GO" id="GO:0004057">
    <property type="term" value="F:arginyl-tRNA--protein transferase activity"/>
    <property type="evidence" value="ECO:0007669"/>
    <property type="project" value="InterPro"/>
</dbReference>
<feature type="domain" description="N-end rule aminoacyl transferase C-terminal" evidence="6">
    <location>
        <begin position="101"/>
        <end position="226"/>
    </location>
</feature>
<keyword evidence="2 4" id="KW-0808">Transferase</keyword>
<dbReference type="GO" id="GO:0071596">
    <property type="term" value="P:ubiquitin-dependent protein catabolic process via the N-end rule pathway"/>
    <property type="evidence" value="ECO:0007669"/>
    <property type="project" value="InterPro"/>
</dbReference>
<dbReference type="GO" id="GO:0008914">
    <property type="term" value="F:leucyl-tRNA--protein transferase activity"/>
    <property type="evidence" value="ECO:0007669"/>
    <property type="project" value="UniProtKB-UniRule"/>
</dbReference>
<dbReference type="InterPro" id="IPR017138">
    <property type="entry name" value="Asp_Glu_LeuTrfase"/>
</dbReference>
<name>A0A2I1NBA3_9BACT</name>
<dbReference type="PANTHER" id="PTHR21367">
    <property type="entry name" value="ARGININE-TRNA-PROTEIN TRANSFERASE 1"/>
    <property type="match status" value="1"/>
</dbReference>
<evidence type="ECO:0000313" key="7">
    <source>
        <dbReference type="EMBL" id="PKZ29667.1"/>
    </source>
</evidence>
<dbReference type="PANTHER" id="PTHR21367:SF1">
    <property type="entry name" value="ARGINYL-TRNA--PROTEIN TRANSFERASE 1"/>
    <property type="match status" value="1"/>
</dbReference>
<organism evidence="7 8">
    <name type="scientific">Campylobacter ureolyticus</name>
    <dbReference type="NCBI Taxonomy" id="827"/>
    <lineage>
        <taxon>Bacteria</taxon>
        <taxon>Pseudomonadati</taxon>
        <taxon>Campylobacterota</taxon>
        <taxon>Epsilonproteobacteria</taxon>
        <taxon>Campylobacterales</taxon>
        <taxon>Campylobacteraceae</taxon>
        <taxon>Campylobacter</taxon>
    </lineage>
</organism>
<evidence type="ECO:0000256" key="3">
    <source>
        <dbReference type="ARBA" id="ARBA00023315"/>
    </source>
</evidence>
<dbReference type="InterPro" id="IPR030700">
    <property type="entry name" value="N-end_Aminoacyl_Trfase"/>
</dbReference>
<evidence type="ECO:0000259" key="6">
    <source>
        <dbReference type="Pfam" id="PF04377"/>
    </source>
</evidence>
<dbReference type="EC" id="2.3.2.29" evidence="4"/>
<sequence length="244" mass="29483">MINITPFCSLESLCPYLGDRPSRTEYLYIKGCNKSLNSILVKRGYRRFGRYFQKSICANCNECISVRIDAFKFKSSKSQRRVIRKNQHIRFAYHTPFADEERVELFKKFHKFKSLQREWKYYDIDVYKYYDLYILGYLDFGKEISYYDENGKLICVDLVDITDDGLSSVYCYYDPEYLNLSLGKFSLLNEIEIAKKLNLRWIYLGYYIKNCQSLEYKKDFLPQEKLKEYVDFDKEPIWEEFKIQ</sequence>
<keyword evidence="1 4" id="KW-0963">Cytoplasm</keyword>
<evidence type="ECO:0000256" key="4">
    <source>
        <dbReference type="HAMAP-Rule" id="MF_00689"/>
    </source>
</evidence>
<dbReference type="InterPro" id="IPR016181">
    <property type="entry name" value="Acyl_CoA_acyltransferase"/>
</dbReference>
<evidence type="ECO:0000259" key="5">
    <source>
        <dbReference type="Pfam" id="PF04376"/>
    </source>
</evidence>
<reference evidence="7 8" key="1">
    <citation type="submission" date="2017-12" db="EMBL/GenBank/DDBJ databases">
        <title>Phylogenetic diversity of female urinary microbiome.</title>
        <authorList>
            <person name="Thomas-White K."/>
            <person name="Wolfe A.J."/>
        </authorList>
    </citation>
    <scope>NUCLEOTIDE SEQUENCE [LARGE SCALE GENOMIC DNA]</scope>
    <source>
        <strain evidence="7 8">UMB0112</strain>
    </source>
</reference>
<feature type="domain" description="N-end aminoacyl transferase N-terminal" evidence="5">
    <location>
        <begin position="14"/>
        <end position="81"/>
    </location>
</feature>
<dbReference type="NCBIfam" id="NF002344">
    <property type="entry name" value="PRK01305.2-1"/>
    <property type="match status" value="1"/>
</dbReference>
<dbReference type="Proteomes" id="UP000234639">
    <property type="component" value="Unassembled WGS sequence"/>
</dbReference>
<accession>A0A2I1NBA3</accession>
<dbReference type="InterPro" id="IPR007472">
    <property type="entry name" value="N-end_Aminoacyl_Trfase_C"/>
</dbReference>
<comment type="catalytic activity">
    <reaction evidence="4">
        <text>N-terminal L-glutamyl-[protein] + L-leucyl-tRNA(Leu) = N-terminal L-leucyl-L-glutamyl-[protein] + tRNA(Leu) + H(+)</text>
        <dbReference type="Rhea" id="RHEA:50412"/>
        <dbReference type="Rhea" id="RHEA-COMP:9613"/>
        <dbReference type="Rhea" id="RHEA-COMP:9622"/>
        <dbReference type="Rhea" id="RHEA-COMP:12664"/>
        <dbReference type="Rhea" id="RHEA-COMP:12668"/>
        <dbReference type="ChEBI" id="CHEBI:15378"/>
        <dbReference type="ChEBI" id="CHEBI:64721"/>
        <dbReference type="ChEBI" id="CHEBI:78442"/>
        <dbReference type="ChEBI" id="CHEBI:78494"/>
        <dbReference type="ChEBI" id="CHEBI:133041"/>
        <dbReference type="EC" id="2.3.2.29"/>
    </reaction>
</comment>